<evidence type="ECO:0000313" key="1">
    <source>
        <dbReference type="EMBL" id="CDZ96635.1"/>
    </source>
</evidence>
<dbReference type="AlphaFoldDB" id="A0A0F7SEZ8"/>
<dbReference type="EMBL" id="LN483165">
    <property type="protein sequence ID" value="CDZ96635.1"/>
    <property type="molecule type" value="Genomic_DNA"/>
</dbReference>
<protein>
    <submittedName>
        <fullName evidence="1">Uncharacterized protein</fullName>
    </submittedName>
</protein>
<proteinExistence type="predicted"/>
<reference evidence="1" key="1">
    <citation type="submission" date="2014-08" db="EMBL/GenBank/DDBJ databases">
        <authorList>
            <person name="Sharma Rahul"/>
            <person name="Thines Marco"/>
        </authorList>
    </citation>
    <scope>NUCLEOTIDE SEQUENCE</scope>
</reference>
<accession>A0A0F7SEZ8</accession>
<organism evidence="1">
    <name type="scientific">Phaffia rhodozyma</name>
    <name type="common">Yeast</name>
    <name type="synonym">Xanthophyllomyces dendrorhous</name>
    <dbReference type="NCBI Taxonomy" id="264483"/>
    <lineage>
        <taxon>Eukaryota</taxon>
        <taxon>Fungi</taxon>
        <taxon>Dikarya</taxon>
        <taxon>Basidiomycota</taxon>
        <taxon>Agaricomycotina</taxon>
        <taxon>Tremellomycetes</taxon>
        <taxon>Cystofilobasidiales</taxon>
        <taxon>Mrakiaceae</taxon>
        <taxon>Phaffia</taxon>
    </lineage>
</organism>
<name>A0A0F7SEZ8_PHARH</name>
<sequence>MNSVTKSTVVNMDGQHVGTFLPTLSAKSAICPQPSDRWPVAGGHQHYLSSALSFRPSSWSFGRTSPLEPFVQMSASVRKVEFPNRRYKPGYNDWIYVRPGKEFACDDNCDCSLLHGWKGCEAWGGMGREFSLSNFVSLSSGRAELRELQPSEFWEAVGAYDVDADDLVYRVSDMKLYVGGREVRTQLGLSRAMELMGDNEEHQPLMDYIVVPEDTVFSGTPVTSMYDDATVVVSNILAEGYSKVLQLDETTEDLIVDEAAEGDTVSQV</sequence>